<dbReference type="SMART" id="SM00825">
    <property type="entry name" value="PKS_KS"/>
    <property type="match status" value="1"/>
</dbReference>
<dbReference type="GO" id="GO:0044550">
    <property type="term" value="P:secondary metabolite biosynthetic process"/>
    <property type="evidence" value="ECO:0007669"/>
    <property type="project" value="TreeGrafter"/>
</dbReference>
<feature type="domain" description="Ketosynthase family 3 (KS3)" evidence="3">
    <location>
        <begin position="1"/>
        <end position="245"/>
    </location>
</feature>
<dbReference type="Pfam" id="PF00109">
    <property type="entry name" value="ketoacyl-synt"/>
    <property type="match status" value="1"/>
</dbReference>
<protein>
    <recommendedName>
        <fullName evidence="3">Ketosynthase family 3 (KS3) domain-containing protein</fullName>
    </recommendedName>
</protein>
<accession>A0A2V1DTM7</accession>
<proteinExistence type="inferred from homology"/>
<name>A0A2V1DTM7_9PLEO</name>
<sequence length="245" mass="26835">MLRKRIRHDLSRDPDMQPKYQTSGTGSAMLSNRLSWFYDFRGPRITLDTACSSSLNALHLACQSLDAKDSDRIKLPFCSNKSSLELRMNRPFSCHQTAYATALITEPTALAENDTIRAVIRATHSNQDGRTPGITQPSKSTQTVLIRETYEKTGLELGTTQFFEAHGTGTQIGDTTEAAAIHSVFGEVRTKEDPLIVGAVKSNIGHLEGASGLASIMKTVMILENGVIPPNIDFEKVNPGIPMEE</sequence>
<dbReference type="Gene3D" id="3.40.47.10">
    <property type="match status" value="2"/>
</dbReference>
<dbReference type="OrthoDB" id="329835at2759"/>
<dbReference type="InterPro" id="IPR016039">
    <property type="entry name" value="Thiolase-like"/>
</dbReference>
<evidence type="ECO:0000259" key="3">
    <source>
        <dbReference type="PROSITE" id="PS52004"/>
    </source>
</evidence>
<organism evidence="4 5">
    <name type="scientific">Periconia macrospinosa</name>
    <dbReference type="NCBI Taxonomy" id="97972"/>
    <lineage>
        <taxon>Eukaryota</taxon>
        <taxon>Fungi</taxon>
        <taxon>Dikarya</taxon>
        <taxon>Ascomycota</taxon>
        <taxon>Pezizomycotina</taxon>
        <taxon>Dothideomycetes</taxon>
        <taxon>Pleosporomycetidae</taxon>
        <taxon>Pleosporales</taxon>
        <taxon>Massarineae</taxon>
        <taxon>Periconiaceae</taxon>
        <taxon>Periconia</taxon>
    </lineage>
</organism>
<dbReference type="PANTHER" id="PTHR43775">
    <property type="entry name" value="FATTY ACID SYNTHASE"/>
    <property type="match status" value="1"/>
</dbReference>
<dbReference type="GO" id="GO:0004312">
    <property type="term" value="F:fatty acid synthase activity"/>
    <property type="evidence" value="ECO:0007669"/>
    <property type="project" value="TreeGrafter"/>
</dbReference>
<dbReference type="EMBL" id="KZ805357">
    <property type="protein sequence ID" value="PVI01491.1"/>
    <property type="molecule type" value="Genomic_DNA"/>
</dbReference>
<dbReference type="InterPro" id="IPR050091">
    <property type="entry name" value="PKS_NRPS_Biosynth_Enz"/>
</dbReference>
<dbReference type="STRING" id="97972.A0A2V1DTM7"/>
<gene>
    <name evidence="4" type="ORF">DM02DRAFT_671276</name>
</gene>
<evidence type="ECO:0000256" key="2">
    <source>
        <dbReference type="SAM" id="MobiDB-lite"/>
    </source>
</evidence>
<dbReference type="Proteomes" id="UP000244855">
    <property type="component" value="Unassembled WGS sequence"/>
</dbReference>
<dbReference type="PROSITE" id="PS52004">
    <property type="entry name" value="KS3_2"/>
    <property type="match status" value="1"/>
</dbReference>
<evidence type="ECO:0000256" key="1">
    <source>
        <dbReference type="RuleBase" id="RU003694"/>
    </source>
</evidence>
<dbReference type="InterPro" id="IPR020841">
    <property type="entry name" value="PKS_Beta-ketoAc_synthase_dom"/>
</dbReference>
<reference evidence="4 5" key="1">
    <citation type="journal article" date="2018" name="Sci. Rep.">
        <title>Comparative genomics provides insights into the lifestyle and reveals functional heterogeneity of dark septate endophytic fungi.</title>
        <authorList>
            <person name="Knapp D.G."/>
            <person name="Nemeth J.B."/>
            <person name="Barry K."/>
            <person name="Hainaut M."/>
            <person name="Henrissat B."/>
            <person name="Johnson J."/>
            <person name="Kuo A."/>
            <person name="Lim J.H.P."/>
            <person name="Lipzen A."/>
            <person name="Nolan M."/>
            <person name="Ohm R.A."/>
            <person name="Tamas L."/>
            <person name="Grigoriev I.V."/>
            <person name="Spatafora J.W."/>
            <person name="Nagy L.G."/>
            <person name="Kovacs G.M."/>
        </authorList>
    </citation>
    <scope>NUCLEOTIDE SEQUENCE [LARGE SCALE GENOMIC DNA]</scope>
    <source>
        <strain evidence="4 5">DSE2036</strain>
    </source>
</reference>
<comment type="similarity">
    <text evidence="1">Belongs to the thiolase-like superfamily. Beta-ketoacyl-ACP synthases family.</text>
</comment>
<evidence type="ECO:0000313" key="4">
    <source>
        <dbReference type="EMBL" id="PVI01491.1"/>
    </source>
</evidence>
<dbReference type="InterPro" id="IPR014030">
    <property type="entry name" value="Ketoacyl_synth_N"/>
</dbReference>
<keyword evidence="1" id="KW-0808">Transferase</keyword>
<dbReference type="AlphaFoldDB" id="A0A2V1DTM7"/>
<feature type="region of interest" description="Disordered" evidence="2">
    <location>
        <begin position="1"/>
        <end position="26"/>
    </location>
</feature>
<dbReference type="Pfam" id="PF02801">
    <property type="entry name" value="Ketoacyl-synt_C"/>
    <property type="match status" value="1"/>
</dbReference>
<dbReference type="InterPro" id="IPR014031">
    <property type="entry name" value="Ketoacyl_synth_C"/>
</dbReference>
<dbReference type="PANTHER" id="PTHR43775:SF29">
    <property type="entry name" value="ASPERFURANONE POLYKETIDE SYNTHASE AFOG-RELATED"/>
    <property type="match status" value="1"/>
</dbReference>
<dbReference type="SUPFAM" id="SSF53901">
    <property type="entry name" value="Thiolase-like"/>
    <property type="match status" value="2"/>
</dbReference>
<evidence type="ECO:0000313" key="5">
    <source>
        <dbReference type="Proteomes" id="UP000244855"/>
    </source>
</evidence>
<keyword evidence="5" id="KW-1185">Reference proteome</keyword>
<dbReference type="CDD" id="cd00833">
    <property type="entry name" value="PKS"/>
    <property type="match status" value="1"/>
</dbReference>
<dbReference type="GO" id="GO:0006633">
    <property type="term" value="P:fatty acid biosynthetic process"/>
    <property type="evidence" value="ECO:0007669"/>
    <property type="project" value="TreeGrafter"/>
</dbReference>